<organism evidence="2 3">
    <name type="scientific">Crateriforma conspicua</name>
    <dbReference type="NCBI Taxonomy" id="2527996"/>
    <lineage>
        <taxon>Bacteria</taxon>
        <taxon>Pseudomonadati</taxon>
        <taxon>Planctomycetota</taxon>
        <taxon>Planctomycetia</taxon>
        <taxon>Planctomycetales</taxon>
        <taxon>Planctomycetaceae</taxon>
        <taxon>Crateriforma</taxon>
    </lineage>
</organism>
<dbReference type="InterPro" id="IPR001173">
    <property type="entry name" value="Glyco_trans_2-like"/>
</dbReference>
<proteinExistence type="predicted"/>
<evidence type="ECO:0000259" key="1">
    <source>
        <dbReference type="Pfam" id="PF00535"/>
    </source>
</evidence>
<protein>
    <submittedName>
        <fullName evidence="2">Glycosyl transferase family 2</fullName>
    </submittedName>
</protein>
<evidence type="ECO:0000313" key="3">
    <source>
        <dbReference type="Proteomes" id="UP000317238"/>
    </source>
</evidence>
<dbReference type="EMBL" id="SJPL01000001">
    <property type="protein sequence ID" value="TWT68842.1"/>
    <property type="molecule type" value="Genomic_DNA"/>
</dbReference>
<keyword evidence="2" id="KW-0808">Transferase</keyword>
<keyword evidence="3" id="KW-1185">Reference proteome</keyword>
<evidence type="ECO:0000313" key="2">
    <source>
        <dbReference type="EMBL" id="TWT68842.1"/>
    </source>
</evidence>
<dbReference type="Pfam" id="PF00535">
    <property type="entry name" value="Glycos_transf_2"/>
    <property type="match status" value="1"/>
</dbReference>
<dbReference type="AlphaFoldDB" id="A0A5C5Y5V8"/>
<dbReference type="RefSeq" id="WP_197203365.1">
    <property type="nucleotide sequence ID" value="NZ_SJPL01000001.1"/>
</dbReference>
<gene>
    <name evidence="2" type="ORF">Pan14r_11250</name>
</gene>
<dbReference type="Gene3D" id="3.90.550.10">
    <property type="entry name" value="Spore Coat Polysaccharide Biosynthesis Protein SpsA, Chain A"/>
    <property type="match status" value="1"/>
</dbReference>
<accession>A0A5C5Y5V8</accession>
<feature type="domain" description="Glycosyltransferase 2-like" evidence="1">
    <location>
        <begin position="8"/>
        <end position="113"/>
    </location>
</feature>
<sequence>MVDQLIETEFDIGLSAGRNRLLDAGETPIVVFTDDDHLVTQRTRLPELVEKLNKHSDIDLLAALSNDEERPRLLRSNGRRLRIHRGVLKQRGSIRWCHYVGNCFVAYRDILQAIRWDESLKVEEHWDFFWRCKVAGVNVACDVSHSFKHEHIDPPGYKRHRPQFLKRGLDKHGLEKVIWR</sequence>
<dbReference type="GO" id="GO:0016740">
    <property type="term" value="F:transferase activity"/>
    <property type="evidence" value="ECO:0007669"/>
    <property type="project" value="UniProtKB-KW"/>
</dbReference>
<reference evidence="2 3" key="1">
    <citation type="submission" date="2019-02" db="EMBL/GenBank/DDBJ databases">
        <title>Deep-cultivation of Planctomycetes and their phenomic and genomic characterization uncovers novel biology.</title>
        <authorList>
            <person name="Wiegand S."/>
            <person name="Jogler M."/>
            <person name="Boedeker C."/>
            <person name="Pinto D."/>
            <person name="Vollmers J."/>
            <person name="Rivas-Marin E."/>
            <person name="Kohn T."/>
            <person name="Peeters S.H."/>
            <person name="Heuer A."/>
            <person name="Rast P."/>
            <person name="Oberbeckmann S."/>
            <person name="Bunk B."/>
            <person name="Jeske O."/>
            <person name="Meyerdierks A."/>
            <person name="Storesund J.E."/>
            <person name="Kallscheuer N."/>
            <person name="Luecker S."/>
            <person name="Lage O.M."/>
            <person name="Pohl T."/>
            <person name="Merkel B.J."/>
            <person name="Hornburger P."/>
            <person name="Mueller R.-W."/>
            <person name="Bruemmer F."/>
            <person name="Labrenz M."/>
            <person name="Spormann A.M."/>
            <person name="Op Den Camp H."/>
            <person name="Overmann J."/>
            <person name="Amann R."/>
            <person name="Jetten M.S.M."/>
            <person name="Mascher T."/>
            <person name="Medema M.H."/>
            <person name="Devos D.P."/>
            <person name="Kaster A.-K."/>
            <person name="Ovreas L."/>
            <person name="Rohde M."/>
            <person name="Galperin M.Y."/>
            <person name="Jogler C."/>
        </authorList>
    </citation>
    <scope>NUCLEOTIDE SEQUENCE [LARGE SCALE GENOMIC DNA]</scope>
    <source>
        <strain evidence="2 3">Pan14r</strain>
    </source>
</reference>
<dbReference type="Proteomes" id="UP000317238">
    <property type="component" value="Unassembled WGS sequence"/>
</dbReference>
<comment type="caution">
    <text evidence="2">The sequence shown here is derived from an EMBL/GenBank/DDBJ whole genome shotgun (WGS) entry which is preliminary data.</text>
</comment>
<dbReference type="InterPro" id="IPR029044">
    <property type="entry name" value="Nucleotide-diphossugar_trans"/>
</dbReference>
<dbReference type="CDD" id="cd00761">
    <property type="entry name" value="Glyco_tranf_GTA_type"/>
    <property type="match status" value="1"/>
</dbReference>
<dbReference type="SUPFAM" id="SSF53448">
    <property type="entry name" value="Nucleotide-diphospho-sugar transferases"/>
    <property type="match status" value="1"/>
</dbReference>
<name>A0A5C5Y5V8_9PLAN</name>